<keyword evidence="1" id="KW-0732">Signal</keyword>
<dbReference type="EMBL" id="CP058561">
    <property type="protein sequence ID" value="QUH29154.1"/>
    <property type="molecule type" value="Genomic_DNA"/>
</dbReference>
<dbReference type="AlphaFoldDB" id="A0A8J8SBZ4"/>
<evidence type="ECO:0000256" key="2">
    <source>
        <dbReference type="ARBA" id="ARBA00022737"/>
    </source>
</evidence>
<dbReference type="InterPro" id="IPR001119">
    <property type="entry name" value="SLH_dom"/>
</dbReference>
<gene>
    <name evidence="4" type="ORF">HYG85_09545</name>
</gene>
<evidence type="ECO:0000256" key="1">
    <source>
        <dbReference type="ARBA" id="ARBA00022729"/>
    </source>
</evidence>
<feature type="domain" description="SLH" evidence="3">
    <location>
        <begin position="80"/>
        <end position="143"/>
    </location>
</feature>
<proteinExistence type="predicted"/>
<dbReference type="InterPro" id="IPR014755">
    <property type="entry name" value="Cu-Rt/internalin_Ig-like"/>
</dbReference>
<dbReference type="PROSITE" id="PS51272">
    <property type="entry name" value="SLH"/>
    <property type="match status" value="1"/>
</dbReference>
<keyword evidence="5" id="KW-1185">Reference proteome</keyword>
<organism evidence="4 5">
    <name type="scientific">Vallitalea guaymasensis</name>
    <dbReference type="NCBI Taxonomy" id="1185412"/>
    <lineage>
        <taxon>Bacteria</taxon>
        <taxon>Bacillati</taxon>
        <taxon>Bacillota</taxon>
        <taxon>Clostridia</taxon>
        <taxon>Lachnospirales</taxon>
        <taxon>Vallitaleaceae</taxon>
        <taxon>Vallitalea</taxon>
    </lineage>
</organism>
<dbReference type="RefSeq" id="WP_212693281.1">
    <property type="nucleotide sequence ID" value="NZ_CP058561.1"/>
</dbReference>
<reference evidence="4 5" key="1">
    <citation type="submission" date="2020-07" db="EMBL/GenBank/DDBJ databases">
        <title>Vallitalea guaymasensis genome.</title>
        <authorList>
            <person name="Postec A."/>
        </authorList>
    </citation>
    <scope>NUCLEOTIDE SEQUENCE [LARGE SCALE GENOMIC DNA]</scope>
    <source>
        <strain evidence="4 5">Ra1766G1</strain>
    </source>
</reference>
<evidence type="ECO:0000259" key="3">
    <source>
        <dbReference type="PROSITE" id="PS51272"/>
    </source>
</evidence>
<name>A0A8J8SBZ4_9FIRM</name>
<dbReference type="KEGG" id="vgu:HYG85_09545"/>
<evidence type="ECO:0000313" key="4">
    <source>
        <dbReference type="EMBL" id="QUH29154.1"/>
    </source>
</evidence>
<dbReference type="Pfam" id="PF00395">
    <property type="entry name" value="SLH"/>
    <property type="match status" value="1"/>
</dbReference>
<evidence type="ECO:0000313" key="5">
    <source>
        <dbReference type="Proteomes" id="UP000677305"/>
    </source>
</evidence>
<protein>
    <submittedName>
        <fullName evidence="4">S-layer homology domain-containing protein</fullName>
    </submittedName>
</protein>
<accession>A0A8J8SBZ4</accession>
<dbReference type="Gene3D" id="2.60.40.1220">
    <property type="match status" value="3"/>
</dbReference>
<keyword evidence="2" id="KW-0677">Repeat</keyword>
<sequence length="750" mass="84876">MKKIITVLCIMVLCITINIPSYSLTTVQSKADLLNEIKVIKGNNSGYNLSGTLTRAEATTFIVRIIGKENLVLDNNKSYVNTGFLDVKPKDWYAPYVGYCVKQGIIDGFNDGTFRPMEAISERAFLKLTAEALGYKKDIDFTWNNLFNFAYKKGIVIDISYKTKTNDNTNYKREEVVNVLYNILDKKIKDEDRSVIKRLVDNKIISANIAEKYGFVMDTNPSIITEINVISSTQIEVIFNEEITEIKEENIIISKTTDNATRLNSNIKQLDKDKLILDTDKQENKISYNIMIKDIIDKEGNIKTVDKDFEGYNLVEFESEYFHLSKIVPISKNQIDIYFTQPINAVATIENYYAIKQNGKVIINGSPVNMEIALNPKDKKSISMRLKNHEFDLTKKYELVAKSSLSDRIGAPINNRNNETLEFFPLFKENKKLEFVSATAIDKQTIEIVFNKPLDRVSAEDITNYSVKSPEGHPQPIIKAKLLGEHGGNIVRIGVPLPMRGNTNYPINIKNVKDSLGQYSINDTDSYVYVMDVEHQELTADLVYPLNNREISVYFNQPVDATTAILPSNYLIAGVNDLGFNPIQPVAVYFNEKENNSMVKLMLPVGIKYQNGFKYRLTLNQNIKSATFIPNTSSKDIEFEGIGFDGSKPMINNAKMVTEDTIIVEYNTEIANVAPTTVASNYILRHKEGSNEISQTPSSVTVIDNKYVVLYFSKLNKSTVYTIEANTIQDFSNIGYSVSGEKTQVINYYE</sequence>
<dbReference type="Proteomes" id="UP000677305">
    <property type="component" value="Chromosome"/>
</dbReference>